<dbReference type="InterPro" id="IPR016024">
    <property type="entry name" value="ARM-type_fold"/>
</dbReference>
<comment type="similarity">
    <text evidence="2">Belongs to the NOP9 family.</text>
</comment>
<feature type="region of interest" description="Disordered" evidence="7">
    <location>
        <begin position="638"/>
        <end position="668"/>
    </location>
</feature>
<name>A0A1E5R209_9ASCO</name>
<dbReference type="PANTHER" id="PTHR13102">
    <property type="entry name" value="NUCLEOLAR PROTEIN 9"/>
    <property type="match status" value="1"/>
</dbReference>
<proteinExistence type="inferred from homology"/>
<dbReference type="GO" id="GO:0005730">
    <property type="term" value="C:nucleolus"/>
    <property type="evidence" value="ECO:0007669"/>
    <property type="project" value="UniProtKB-SubCell"/>
</dbReference>
<keyword evidence="9" id="KW-1185">Reference proteome</keyword>
<dbReference type="EMBL" id="LPNM01000011">
    <property type="protein sequence ID" value="OEJ80936.1"/>
    <property type="molecule type" value="Genomic_DNA"/>
</dbReference>
<evidence type="ECO:0000256" key="5">
    <source>
        <dbReference type="ARBA" id="ARBA00030932"/>
    </source>
</evidence>
<dbReference type="PANTHER" id="PTHR13102:SF0">
    <property type="entry name" value="NUCLEOLAR PROTEIN 9"/>
    <property type="match status" value="1"/>
</dbReference>
<dbReference type="GO" id="GO:0000472">
    <property type="term" value="P:endonucleolytic cleavage to generate mature 5'-end of SSU-rRNA from (SSU-rRNA, 5.8S rRNA, LSU-rRNA)"/>
    <property type="evidence" value="ECO:0007669"/>
    <property type="project" value="TreeGrafter"/>
</dbReference>
<evidence type="ECO:0000313" key="9">
    <source>
        <dbReference type="Proteomes" id="UP000095728"/>
    </source>
</evidence>
<dbReference type="InterPro" id="IPR040000">
    <property type="entry name" value="NOP9"/>
</dbReference>
<evidence type="ECO:0000256" key="7">
    <source>
        <dbReference type="SAM" id="MobiDB-lite"/>
    </source>
</evidence>
<evidence type="ECO:0000256" key="1">
    <source>
        <dbReference type="ARBA" id="ARBA00004604"/>
    </source>
</evidence>
<dbReference type="Pfam" id="PF22493">
    <property type="entry name" value="PUF_NOP9"/>
    <property type="match status" value="1"/>
</dbReference>
<dbReference type="Gene3D" id="1.25.10.10">
    <property type="entry name" value="Leucine-rich Repeat Variant"/>
    <property type="match status" value="3"/>
</dbReference>
<keyword evidence="4" id="KW-0677">Repeat</keyword>
<feature type="compositionally biased region" description="Basic and acidic residues" evidence="7">
    <location>
        <begin position="7"/>
        <end position="18"/>
    </location>
</feature>
<dbReference type="GO" id="GO:0030686">
    <property type="term" value="C:90S preribosome"/>
    <property type="evidence" value="ECO:0007669"/>
    <property type="project" value="TreeGrafter"/>
</dbReference>
<sequence>MSKVRGRRSEKQKKEQEFRPAGIDSNEDVVKFADNDHASEFDGEKPTGSNGPNTFFGVLDTQELEYYKQAESTIAVDTFESPEEKAAFIGSVIDEAKGKELKLATSQICSKLMERMILECNDSQLKQLFQGFNGFFYNASCHKYASHVLETLLVKSAALVEKELLTPTFDVNTASTDGNDEVYATMENMFLFMLNEFKPHMKEMMKHQYASHVLRLVILILASKTLPSTTKANSTLRSKKSKIARKMIDIKDNDDFNKIYRTPDSFKLELREILQYLYKQFVKIENEPTVAEVTKFRELCVDKVASPVVQLIIQVEGIFDRDRKFWSLIFSNSQEVDPKEESFVEFLLSDPVGSHFLQNCLGFTKPKYAARLFDLYMKKRIVKLAQRDTTGAFVVHSCLQNLKSPQVKTILMDIVPELSTLINSNMDFGTAIIDASIKEEDFMKDDIIKQLVEKYYSDEDPNVLESCLLLSSSTLGNTKDDWPTAEERRRAIFLEKLIDYDDKFLNITLDSLLKISAEKLQQMCTHGVFSHVVEKVLQVKRVDIVKRRMLLNVLCTDVVSLACNAYGSHIVDKLWEFTAKLTLYKERVATALSKDSVKVKNSGYGKMVWKNWQMELYVRKHFDWKRLVRESDAEIFPDAKPLQPKRKFDKQEGNGKFNGANGYKRARK</sequence>
<dbReference type="Proteomes" id="UP000095728">
    <property type="component" value="Unassembled WGS sequence"/>
</dbReference>
<dbReference type="FunCoup" id="A0A1E5R209">
    <property type="interactions" value="949"/>
</dbReference>
<gene>
    <name evidence="8" type="ORF">AWRI3579_g3883</name>
</gene>
<reference evidence="9" key="1">
    <citation type="journal article" date="2016" name="Genome Announc.">
        <title>Genome sequences of three species of Hanseniaspora isolated from spontaneous wine fermentations.</title>
        <authorList>
            <person name="Sternes P.R."/>
            <person name="Lee D."/>
            <person name="Kutyna D.R."/>
            <person name="Borneman A.R."/>
        </authorList>
    </citation>
    <scope>NUCLEOTIDE SEQUENCE [LARGE SCALE GENOMIC DNA]</scope>
    <source>
        <strain evidence="9">AWRI3579</strain>
    </source>
</reference>
<feature type="region of interest" description="Disordered" evidence="7">
    <location>
        <begin position="1"/>
        <end position="26"/>
    </location>
</feature>
<dbReference type="SMART" id="SM00025">
    <property type="entry name" value="Pumilio"/>
    <property type="match status" value="8"/>
</dbReference>
<evidence type="ECO:0000256" key="3">
    <source>
        <dbReference type="ARBA" id="ARBA00016427"/>
    </source>
</evidence>
<dbReference type="GO" id="GO:0000056">
    <property type="term" value="P:ribosomal small subunit export from nucleus"/>
    <property type="evidence" value="ECO:0007669"/>
    <property type="project" value="TreeGrafter"/>
</dbReference>
<dbReference type="GO" id="GO:0000480">
    <property type="term" value="P:endonucleolytic cleavage in 5'-ETS of tricistronic rRNA transcript (SSU-rRNA, 5.8S rRNA, LSU-rRNA)"/>
    <property type="evidence" value="ECO:0007669"/>
    <property type="project" value="TreeGrafter"/>
</dbReference>
<dbReference type="STRING" id="56408.A0A1E5R209"/>
<dbReference type="InParanoid" id="A0A1E5R209"/>
<dbReference type="GO" id="GO:0000447">
    <property type="term" value="P:endonucleolytic cleavage in ITS1 to separate SSU-rRNA from 5.8S rRNA and LSU-rRNA from tricistronic rRNA transcript (SSU-rRNA, 5.8S rRNA, LSU-rRNA)"/>
    <property type="evidence" value="ECO:0007669"/>
    <property type="project" value="TreeGrafter"/>
</dbReference>
<evidence type="ECO:0000313" key="8">
    <source>
        <dbReference type="EMBL" id="OEJ80936.1"/>
    </source>
</evidence>
<protein>
    <recommendedName>
        <fullName evidence="3">Nucleolar protein 9</fullName>
    </recommendedName>
    <alternativeName>
        <fullName evidence="5 6">Pumilio domain-containing protein NOP9</fullName>
    </alternativeName>
</protein>
<dbReference type="InterPro" id="IPR011989">
    <property type="entry name" value="ARM-like"/>
</dbReference>
<dbReference type="SUPFAM" id="SSF48371">
    <property type="entry name" value="ARM repeat"/>
    <property type="match status" value="1"/>
</dbReference>
<dbReference type="AlphaFoldDB" id="A0A1E5R209"/>
<evidence type="ECO:0000256" key="6">
    <source>
        <dbReference type="ARBA" id="ARBA00031929"/>
    </source>
</evidence>
<dbReference type="GO" id="GO:0003723">
    <property type="term" value="F:RNA binding"/>
    <property type="evidence" value="ECO:0007669"/>
    <property type="project" value="InterPro"/>
</dbReference>
<organism evidence="8 9">
    <name type="scientific">Hanseniaspora osmophila</name>
    <dbReference type="NCBI Taxonomy" id="56408"/>
    <lineage>
        <taxon>Eukaryota</taxon>
        <taxon>Fungi</taxon>
        <taxon>Dikarya</taxon>
        <taxon>Ascomycota</taxon>
        <taxon>Saccharomycotina</taxon>
        <taxon>Saccharomycetes</taxon>
        <taxon>Saccharomycodales</taxon>
        <taxon>Saccharomycodaceae</taxon>
        <taxon>Hanseniaspora</taxon>
    </lineage>
</organism>
<dbReference type="InterPro" id="IPR001313">
    <property type="entry name" value="Pumilio_RNA-bd_rpt"/>
</dbReference>
<dbReference type="GO" id="GO:0030688">
    <property type="term" value="C:preribosome, small subunit precursor"/>
    <property type="evidence" value="ECO:0007669"/>
    <property type="project" value="TreeGrafter"/>
</dbReference>
<accession>A0A1E5R209</accession>
<comment type="subcellular location">
    <subcellularLocation>
        <location evidence="1">Nucleus</location>
        <location evidence="1">Nucleolus</location>
    </subcellularLocation>
</comment>
<dbReference type="OrthoDB" id="392571at2759"/>
<evidence type="ECO:0000256" key="4">
    <source>
        <dbReference type="ARBA" id="ARBA00022737"/>
    </source>
</evidence>
<comment type="caution">
    <text evidence="8">The sequence shown here is derived from an EMBL/GenBank/DDBJ whole genome shotgun (WGS) entry which is preliminary data.</text>
</comment>
<evidence type="ECO:0000256" key="2">
    <source>
        <dbReference type="ARBA" id="ARBA00005301"/>
    </source>
</evidence>